<dbReference type="Pfam" id="PF00534">
    <property type="entry name" value="Glycos_transf_1"/>
    <property type="match status" value="1"/>
</dbReference>
<protein>
    <recommendedName>
        <fullName evidence="1">Glycosyl transferase family 1 domain-containing protein</fullName>
    </recommendedName>
</protein>
<dbReference type="AlphaFoldDB" id="A0A2H0UPS2"/>
<dbReference type="Proteomes" id="UP000229615">
    <property type="component" value="Unassembled WGS sequence"/>
</dbReference>
<dbReference type="PANTHER" id="PTHR45947:SF3">
    <property type="entry name" value="SULFOQUINOVOSYL TRANSFERASE SQD2"/>
    <property type="match status" value="1"/>
</dbReference>
<gene>
    <name evidence="2" type="ORF">COU09_02625</name>
</gene>
<evidence type="ECO:0000259" key="1">
    <source>
        <dbReference type="Pfam" id="PF00534"/>
    </source>
</evidence>
<dbReference type="InterPro" id="IPR001296">
    <property type="entry name" value="Glyco_trans_1"/>
</dbReference>
<reference evidence="3" key="1">
    <citation type="submission" date="2017-09" db="EMBL/GenBank/DDBJ databases">
        <title>Depth-based differentiation of microbial function through sediment-hosted aquifers and enrichment of novel symbionts in the deep terrestrial subsurface.</title>
        <authorList>
            <person name="Probst A.J."/>
            <person name="Ladd B."/>
            <person name="Jarett J.K."/>
            <person name="Geller-Mcgrath D.E."/>
            <person name="Sieber C.M.K."/>
            <person name="Emerson J.B."/>
            <person name="Anantharaman K."/>
            <person name="Thomas B.C."/>
            <person name="Malmstrom R."/>
            <person name="Stieglmeier M."/>
            <person name="Klingl A."/>
            <person name="Woyke T."/>
            <person name="Ryan C.M."/>
            <person name="Banfield J.F."/>
        </authorList>
    </citation>
    <scope>NUCLEOTIDE SEQUENCE [LARGE SCALE GENOMIC DNA]</scope>
</reference>
<dbReference type="Gene3D" id="3.40.50.2000">
    <property type="entry name" value="Glycogen Phosphorylase B"/>
    <property type="match status" value="1"/>
</dbReference>
<feature type="domain" description="Glycosyl transferase family 1" evidence="1">
    <location>
        <begin position="127"/>
        <end position="269"/>
    </location>
</feature>
<dbReference type="InterPro" id="IPR050194">
    <property type="entry name" value="Glycosyltransferase_grp1"/>
</dbReference>
<accession>A0A2H0UPS2</accession>
<sequence>MGLEEELGHKIIWLNEPNEIWSRRDEFSDRNFVLHTGWGHGDWLKFDRFLKKKNNVKIVLVSDNRFRNDFRQWLGAIYFRFFLRRYFDGAFTPGISGKKLLAFLGMPKDHIYSPNYGAYEGIFKSTRQINERRNEFLFVGQLIKRKSIDLVIQAFKEYKLEGGRWSLRISGDGPLAALCEGGAIFLEGFLQPNEVAERMNNAKAFIFPSRDDNWGTALCEAAACGMLLVSAKSTGASFDILTDEENGYLLEKITKEDIKRAMFRIERMSNEELASGSAESIRVAGRFDSGAYYEAFKKMQNDLCD</sequence>
<dbReference type="SUPFAM" id="SSF53756">
    <property type="entry name" value="UDP-Glycosyltransferase/glycogen phosphorylase"/>
    <property type="match status" value="1"/>
</dbReference>
<evidence type="ECO:0000313" key="3">
    <source>
        <dbReference type="Proteomes" id="UP000229615"/>
    </source>
</evidence>
<comment type="caution">
    <text evidence="2">The sequence shown here is derived from an EMBL/GenBank/DDBJ whole genome shotgun (WGS) entry which is preliminary data.</text>
</comment>
<dbReference type="GO" id="GO:0016757">
    <property type="term" value="F:glycosyltransferase activity"/>
    <property type="evidence" value="ECO:0007669"/>
    <property type="project" value="InterPro"/>
</dbReference>
<name>A0A2H0UPS2_9BACT</name>
<dbReference type="PANTHER" id="PTHR45947">
    <property type="entry name" value="SULFOQUINOVOSYL TRANSFERASE SQD2"/>
    <property type="match status" value="1"/>
</dbReference>
<organism evidence="2 3">
    <name type="scientific">Candidatus Harrisonbacteria bacterium CG10_big_fil_rev_8_21_14_0_10_44_23</name>
    <dbReference type="NCBI Taxonomy" id="1974585"/>
    <lineage>
        <taxon>Bacteria</taxon>
        <taxon>Candidatus Harrisoniibacteriota</taxon>
    </lineage>
</organism>
<evidence type="ECO:0000313" key="2">
    <source>
        <dbReference type="EMBL" id="PIR88383.1"/>
    </source>
</evidence>
<proteinExistence type="predicted"/>
<dbReference type="EMBL" id="PFBB01000028">
    <property type="protein sequence ID" value="PIR88383.1"/>
    <property type="molecule type" value="Genomic_DNA"/>
</dbReference>
<dbReference type="CDD" id="cd03801">
    <property type="entry name" value="GT4_PimA-like"/>
    <property type="match status" value="1"/>
</dbReference>